<dbReference type="Proteomes" id="UP000029391">
    <property type="component" value="Unassembled WGS sequence"/>
</dbReference>
<evidence type="ECO:0000256" key="1">
    <source>
        <dbReference type="ARBA" id="ARBA00000832"/>
    </source>
</evidence>
<dbReference type="Pfam" id="PF01182">
    <property type="entry name" value="Glucosamine_iso"/>
    <property type="match status" value="1"/>
</dbReference>
<dbReference type="GO" id="GO:0005975">
    <property type="term" value="P:carbohydrate metabolic process"/>
    <property type="evidence" value="ECO:0007669"/>
    <property type="project" value="UniProtKB-UniRule"/>
</dbReference>
<comment type="function">
    <text evidence="2 7">Hydrolysis of 6-phosphogluconolactone to 6-phosphogluconate.</text>
</comment>
<comment type="pathway">
    <text evidence="3 7">Carbohydrate degradation; pentose phosphate pathway; D-ribulose 5-phosphate from D-glucose 6-phosphate (oxidative stage): step 2/3.</text>
</comment>
<comment type="catalytic activity">
    <reaction evidence="1 7">
        <text>6-phospho-D-glucono-1,5-lactone + H2O = 6-phospho-D-gluconate + H(+)</text>
        <dbReference type="Rhea" id="RHEA:12556"/>
        <dbReference type="ChEBI" id="CHEBI:15377"/>
        <dbReference type="ChEBI" id="CHEBI:15378"/>
        <dbReference type="ChEBI" id="CHEBI:57955"/>
        <dbReference type="ChEBI" id="CHEBI:58759"/>
        <dbReference type="EC" id="3.1.1.31"/>
    </reaction>
</comment>
<dbReference type="InterPro" id="IPR037171">
    <property type="entry name" value="NagB/RpiA_transferase-like"/>
</dbReference>
<comment type="similarity">
    <text evidence="4 7">Belongs to the glucosamine/galactosamine-6-phosphate isomerase family. 6-phosphogluconolactonase subfamily.</text>
</comment>
<comment type="caution">
    <text evidence="9">The sequence shown here is derived from an EMBL/GenBank/DDBJ whole genome shotgun (WGS) entry which is preliminary data.</text>
</comment>
<evidence type="ECO:0000256" key="7">
    <source>
        <dbReference type="RuleBase" id="RU365095"/>
    </source>
</evidence>
<dbReference type="AlphaFoldDB" id="A0A091C2J2"/>
<name>A0A091C2J2_9GAMM</name>
<dbReference type="GO" id="GO:0006098">
    <property type="term" value="P:pentose-phosphate shunt"/>
    <property type="evidence" value="ECO:0007669"/>
    <property type="project" value="UniProtKB-UniPathway"/>
</dbReference>
<dbReference type="PANTHER" id="PTHR11054:SF0">
    <property type="entry name" value="6-PHOSPHOGLUCONOLACTONASE"/>
    <property type="match status" value="1"/>
</dbReference>
<dbReference type="InterPro" id="IPR005900">
    <property type="entry name" value="6-phosphogluconolactonase_DevB"/>
</dbReference>
<protein>
    <recommendedName>
        <fullName evidence="6 7">6-phosphogluconolactonase</fullName>
        <shortName evidence="7">6PGL</shortName>
        <ecNumber evidence="5 7">3.1.1.31</ecNumber>
    </recommendedName>
</protein>
<dbReference type="STRING" id="1121013.GCA_000426365_00247"/>
<dbReference type="UniPathway" id="UPA00115">
    <property type="reaction ID" value="UER00409"/>
</dbReference>
<evidence type="ECO:0000256" key="3">
    <source>
        <dbReference type="ARBA" id="ARBA00004961"/>
    </source>
</evidence>
<evidence type="ECO:0000256" key="2">
    <source>
        <dbReference type="ARBA" id="ARBA00002681"/>
    </source>
</evidence>
<dbReference type="EMBL" id="AWXU01000014">
    <property type="protein sequence ID" value="KFN50845.1"/>
    <property type="molecule type" value="Genomic_DNA"/>
</dbReference>
<evidence type="ECO:0000313" key="9">
    <source>
        <dbReference type="EMBL" id="KFN50845.1"/>
    </source>
</evidence>
<dbReference type="PANTHER" id="PTHR11054">
    <property type="entry name" value="6-PHOSPHOGLUCONOLACTONASE"/>
    <property type="match status" value="1"/>
</dbReference>
<feature type="domain" description="Glucosamine/galactosamine-6-phosphate isomerase" evidence="8">
    <location>
        <begin position="13"/>
        <end position="221"/>
    </location>
</feature>
<dbReference type="NCBIfam" id="TIGR01198">
    <property type="entry name" value="pgl"/>
    <property type="match status" value="1"/>
</dbReference>
<dbReference type="SUPFAM" id="SSF100950">
    <property type="entry name" value="NagB/RpiA/CoA transferase-like"/>
    <property type="match status" value="1"/>
</dbReference>
<evidence type="ECO:0000259" key="8">
    <source>
        <dbReference type="Pfam" id="PF01182"/>
    </source>
</evidence>
<accession>A0A091C2J2</accession>
<evidence type="ECO:0000256" key="4">
    <source>
        <dbReference type="ARBA" id="ARBA00010662"/>
    </source>
</evidence>
<dbReference type="OrthoDB" id="9810967at2"/>
<sequence length="235" mass="25279">MSHTLVDWHDYPDEAAWTTGAAAAIAVPLRDALTEFNEASLLLSGGGTPEPVYRALAEVDLDWDHVRVGLVDERWLPPTDDASNGRLIRNALLRERAAMADFRALARHDGDRGKALEEANAWLPEEVDVAVLGMGDDGHVASLFPGMPGLGDALAASEPYVAIDADGIPGAKDWPQRISLTPAGLSRAATRLLLLRGVGKRALLERALREGGVRRWPVLAAVQLPGGKLQVHWCP</sequence>
<evidence type="ECO:0000313" key="10">
    <source>
        <dbReference type="Proteomes" id="UP000029391"/>
    </source>
</evidence>
<gene>
    <name evidence="7" type="primary">pgl</name>
    <name evidence="9" type="ORF">P873_00425</name>
</gene>
<dbReference type="InterPro" id="IPR006148">
    <property type="entry name" value="Glc/Gal-6P_isomerase"/>
</dbReference>
<evidence type="ECO:0000256" key="6">
    <source>
        <dbReference type="ARBA" id="ARBA00020337"/>
    </source>
</evidence>
<dbReference type="RefSeq" id="WP_026815804.1">
    <property type="nucleotide sequence ID" value="NZ_AUFF01000001.1"/>
</dbReference>
<dbReference type="EC" id="3.1.1.31" evidence="5 7"/>
<dbReference type="InterPro" id="IPR039104">
    <property type="entry name" value="6PGL"/>
</dbReference>
<dbReference type="Gene3D" id="3.40.50.1360">
    <property type="match status" value="1"/>
</dbReference>
<keyword evidence="7" id="KW-0378">Hydrolase</keyword>
<keyword evidence="10" id="KW-1185">Reference proteome</keyword>
<evidence type="ECO:0000256" key="5">
    <source>
        <dbReference type="ARBA" id="ARBA00013198"/>
    </source>
</evidence>
<proteinExistence type="inferred from homology"/>
<dbReference type="CDD" id="cd01400">
    <property type="entry name" value="6PGL"/>
    <property type="match status" value="1"/>
</dbReference>
<reference evidence="9 10" key="1">
    <citation type="submission" date="2013-09" db="EMBL/GenBank/DDBJ databases">
        <title>Genome sequencing of Arenimonas composti.</title>
        <authorList>
            <person name="Chen F."/>
            <person name="Wang G."/>
        </authorList>
    </citation>
    <scope>NUCLEOTIDE SEQUENCE [LARGE SCALE GENOMIC DNA]</scope>
    <source>
        <strain evidence="9 10">TR7-09</strain>
    </source>
</reference>
<organism evidence="9 10">
    <name type="scientific">Arenimonas composti TR7-09 = DSM 18010</name>
    <dbReference type="NCBI Taxonomy" id="1121013"/>
    <lineage>
        <taxon>Bacteria</taxon>
        <taxon>Pseudomonadati</taxon>
        <taxon>Pseudomonadota</taxon>
        <taxon>Gammaproteobacteria</taxon>
        <taxon>Lysobacterales</taxon>
        <taxon>Lysobacteraceae</taxon>
        <taxon>Arenimonas</taxon>
    </lineage>
</organism>
<dbReference type="GO" id="GO:0017057">
    <property type="term" value="F:6-phosphogluconolactonase activity"/>
    <property type="evidence" value="ECO:0007669"/>
    <property type="project" value="UniProtKB-UniRule"/>
</dbReference>
<dbReference type="eggNOG" id="COG0363">
    <property type="taxonomic scope" value="Bacteria"/>
</dbReference>